<keyword evidence="5 19" id="KW-0444">Lipid biosynthesis</keyword>
<name>A0A0E9NNS9_SAICN</name>
<gene>
    <name evidence="22" type="ORF">G7K_5631-t1</name>
</gene>
<evidence type="ECO:0000256" key="10">
    <source>
        <dbReference type="ARBA" id="ARBA00022840"/>
    </source>
</evidence>
<proteinExistence type="inferred from homology"/>
<dbReference type="PANTHER" id="PTHR43290">
    <property type="entry name" value="MEVALONATE KINASE"/>
    <property type="match status" value="1"/>
</dbReference>
<accession>A0A0E9NNS9</accession>
<dbReference type="UniPathway" id="UPA00057">
    <property type="reaction ID" value="UER00098"/>
</dbReference>
<dbReference type="GO" id="GO:0006696">
    <property type="term" value="P:ergosterol biosynthetic process"/>
    <property type="evidence" value="ECO:0007669"/>
    <property type="project" value="TreeGrafter"/>
</dbReference>
<dbReference type="AlphaFoldDB" id="A0A0E9NNS9"/>
<comment type="function">
    <text evidence="19">Mevalonate kinase; part of the second module of ergosterol biosynthesis pathway that includes the middle steps of the pathway. The second module is carried out in the vacuole and involves the formation of farnesyl diphosphate, which is also an important intermediate in the biosynthesis of ubiquinone, dolichol, heme and prenylated proteins.</text>
</comment>
<reference evidence="22 23" key="3">
    <citation type="journal article" date="2015" name="Genome Announc.">
        <title>Draft Genome Sequence of the Archiascomycetous Yeast Saitoella complicata.</title>
        <authorList>
            <person name="Yamauchi K."/>
            <person name="Kondo S."/>
            <person name="Hamamoto M."/>
            <person name="Takahashi Y."/>
            <person name="Ogura Y."/>
            <person name="Hayashi T."/>
            <person name="Nishida H."/>
        </authorList>
    </citation>
    <scope>NUCLEOTIDE SEQUENCE [LARGE SCALE GENOMIC DNA]</scope>
    <source>
        <strain evidence="22 23">NRRL Y-17804</strain>
    </source>
</reference>
<dbReference type="PROSITE" id="PS00627">
    <property type="entry name" value="GHMP_KINASES_ATP"/>
    <property type="match status" value="1"/>
</dbReference>
<evidence type="ECO:0000256" key="4">
    <source>
        <dbReference type="ARBA" id="ARBA00022490"/>
    </source>
</evidence>
<dbReference type="STRING" id="698492.A0A0E9NNS9"/>
<protein>
    <recommendedName>
        <fullName evidence="3 19">Mevalonate kinase</fullName>
        <shortName evidence="19">MK</shortName>
        <ecNumber evidence="3 19">2.7.1.36</ecNumber>
    </recommendedName>
</protein>
<keyword evidence="14 19" id="KW-0443">Lipid metabolism</keyword>
<evidence type="ECO:0000256" key="14">
    <source>
        <dbReference type="ARBA" id="ARBA00023098"/>
    </source>
</evidence>
<evidence type="ECO:0000256" key="16">
    <source>
        <dbReference type="ARBA" id="ARBA00023221"/>
    </source>
</evidence>
<evidence type="ECO:0000313" key="22">
    <source>
        <dbReference type="EMBL" id="GAO51532.1"/>
    </source>
</evidence>
<dbReference type="InterPro" id="IPR014721">
    <property type="entry name" value="Ribsml_uS5_D2-typ_fold_subgr"/>
</dbReference>
<dbReference type="Pfam" id="PF00288">
    <property type="entry name" value="GHMP_kinases_N"/>
    <property type="match status" value="1"/>
</dbReference>
<dbReference type="Gene3D" id="3.30.230.10">
    <property type="match status" value="1"/>
</dbReference>
<evidence type="ECO:0000256" key="7">
    <source>
        <dbReference type="ARBA" id="ARBA00022723"/>
    </source>
</evidence>
<evidence type="ECO:0000256" key="6">
    <source>
        <dbReference type="ARBA" id="ARBA00022679"/>
    </source>
</evidence>
<dbReference type="SUPFAM" id="SSF54211">
    <property type="entry name" value="Ribosomal protein S5 domain 2-like"/>
    <property type="match status" value="1"/>
</dbReference>
<evidence type="ECO:0000313" key="23">
    <source>
        <dbReference type="Proteomes" id="UP000033140"/>
    </source>
</evidence>
<reference evidence="22 23" key="1">
    <citation type="journal article" date="2011" name="J. Gen. Appl. Microbiol.">
        <title>Draft genome sequencing of the enigmatic yeast Saitoella complicata.</title>
        <authorList>
            <person name="Nishida H."/>
            <person name="Hamamoto M."/>
            <person name="Sugiyama J."/>
        </authorList>
    </citation>
    <scope>NUCLEOTIDE SEQUENCE [LARGE SCALE GENOMIC DNA]</scope>
    <source>
        <strain evidence="22 23">NRRL Y-17804</strain>
    </source>
</reference>
<keyword evidence="4 19" id="KW-0963">Cytoplasm</keyword>
<sequence>MSESFFVSAPGKVILFGEHSVVHGKAAIAAAVSLRSYLLVSSTPATGVPKVTLNFADVHLQHSWDIASLPWSSVTSKDPLIVPHNLEPVLTAALEPHFADFVSSPFKHAAAYAFLYLFLHLASPSSASLDITYTLRSTLPIGAGLGSSASISVAIAAGLLLQNTHITPPTPTKDRGTELKLIDAWSFIGEKCIHGTPSGVDNAVASSGGAVVFQRSLSSPTTPPAITNITTFPALPLLLTNTRVARRTAELVAGVGKLTGALPDVAGPIHEAIHGISEKATTLLLSPPSQQEFVEELSQLVRINHALLDALGVSHPALENVRRLSSEFDVGETKLTGAGGGGCAITLLKHDVQEDKLRALEERLRGEGFEMYEVTLGGSGVGVLRESGVEEAQFLGAEGRDGVEDLVGRGRAWEFWTQ</sequence>
<dbReference type="InterPro" id="IPR020568">
    <property type="entry name" value="Ribosomal_Su5_D2-typ_SF"/>
</dbReference>
<evidence type="ECO:0000256" key="18">
    <source>
        <dbReference type="ARBA" id="ARBA00029438"/>
    </source>
</evidence>
<comment type="pathway">
    <text evidence="18 19">Isoprenoid biosynthesis; isopentenyl diphosphate biosynthesis via mevalonate pathway; isopentenyl diphosphate from (R)-mevalonate: step 1/3.</text>
</comment>
<dbReference type="RefSeq" id="XP_019027092.1">
    <property type="nucleotide sequence ID" value="XM_019167114.1"/>
</dbReference>
<dbReference type="SUPFAM" id="SSF55060">
    <property type="entry name" value="GHMP Kinase, C-terminal domain"/>
    <property type="match status" value="1"/>
</dbReference>
<dbReference type="PANTHER" id="PTHR43290:SF2">
    <property type="entry name" value="MEVALONATE KINASE"/>
    <property type="match status" value="1"/>
</dbReference>
<keyword evidence="16 19" id="KW-0753">Steroid metabolism</keyword>
<comment type="similarity">
    <text evidence="2 19">Belongs to the GHMP kinase family. Mevalonate kinase subfamily.</text>
</comment>
<dbReference type="InterPro" id="IPR006205">
    <property type="entry name" value="Mev_gal_kin"/>
</dbReference>
<dbReference type="OrthoDB" id="1652964at2759"/>
<keyword evidence="8 19" id="KW-0547">Nucleotide-binding</keyword>
<dbReference type="NCBIfam" id="TIGR00549">
    <property type="entry name" value="mevalon_kin"/>
    <property type="match status" value="1"/>
</dbReference>
<evidence type="ECO:0000256" key="3">
    <source>
        <dbReference type="ARBA" id="ARBA00012103"/>
    </source>
</evidence>
<evidence type="ECO:0000256" key="19">
    <source>
        <dbReference type="RuleBase" id="RU363087"/>
    </source>
</evidence>
<evidence type="ECO:0000256" key="2">
    <source>
        <dbReference type="ARBA" id="ARBA00006495"/>
    </source>
</evidence>
<dbReference type="Proteomes" id="UP000033140">
    <property type="component" value="Unassembled WGS sequence"/>
</dbReference>
<dbReference type="GO" id="GO:0005829">
    <property type="term" value="C:cytosol"/>
    <property type="evidence" value="ECO:0007669"/>
    <property type="project" value="TreeGrafter"/>
</dbReference>
<feature type="domain" description="GHMP kinase C-terminal" evidence="21">
    <location>
        <begin position="294"/>
        <end position="362"/>
    </location>
</feature>
<keyword evidence="9 19" id="KW-0418">Kinase</keyword>
<keyword evidence="11" id="KW-0460">Magnesium</keyword>
<organism evidence="22 23">
    <name type="scientific">Saitoella complicata (strain BCRC 22490 / CBS 7301 / JCM 7358 / NBRC 10748 / NRRL Y-17804)</name>
    <dbReference type="NCBI Taxonomy" id="698492"/>
    <lineage>
        <taxon>Eukaryota</taxon>
        <taxon>Fungi</taxon>
        <taxon>Dikarya</taxon>
        <taxon>Ascomycota</taxon>
        <taxon>Taphrinomycotina</taxon>
        <taxon>Taphrinomycotina incertae sedis</taxon>
        <taxon>Saitoella</taxon>
    </lineage>
</organism>
<evidence type="ECO:0000259" key="20">
    <source>
        <dbReference type="Pfam" id="PF00288"/>
    </source>
</evidence>
<comment type="caution">
    <text evidence="22">The sequence shown here is derived from an EMBL/GenBank/DDBJ whole genome shotgun (WGS) entry which is preliminary data.</text>
</comment>
<dbReference type="InterPro" id="IPR013750">
    <property type="entry name" value="GHMP_kinase_C_dom"/>
</dbReference>
<evidence type="ECO:0000259" key="21">
    <source>
        <dbReference type="Pfam" id="PF08544"/>
    </source>
</evidence>
<keyword evidence="13 19" id="KW-0756">Sterol biosynthesis</keyword>
<dbReference type="FunFam" id="3.30.70.890:FF:000003">
    <property type="entry name" value="Mevalonate kinase"/>
    <property type="match status" value="1"/>
</dbReference>
<keyword evidence="23" id="KW-1185">Reference proteome</keyword>
<evidence type="ECO:0000256" key="12">
    <source>
        <dbReference type="ARBA" id="ARBA00022955"/>
    </source>
</evidence>
<reference evidence="22 23" key="2">
    <citation type="journal article" date="2014" name="J. Gen. Appl. Microbiol.">
        <title>The early diverging ascomycetous budding yeast Saitoella complicata has three histone deacetylases belonging to the Clr6, Hos2, and Rpd3 lineages.</title>
        <authorList>
            <person name="Nishida H."/>
            <person name="Matsumoto T."/>
            <person name="Kondo S."/>
            <person name="Hamamoto M."/>
            <person name="Yoshikawa H."/>
        </authorList>
    </citation>
    <scope>NUCLEOTIDE SEQUENCE [LARGE SCALE GENOMIC DNA]</scope>
    <source>
        <strain evidence="22 23">NRRL Y-17804</strain>
    </source>
</reference>
<evidence type="ECO:0000256" key="13">
    <source>
        <dbReference type="ARBA" id="ARBA00023011"/>
    </source>
</evidence>
<dbReference type="Pfam" id="PF08544">
    <property type="entry name" value="GHMP_kinases_C"/>
    <property type="match status" value="1"/>
</dbReference>
<keyword evidence="12 19" id="KW-0752">Steroid biosynthesis</keyword>
<evidence type="ECO:0000256" key="5">
    <source>
        <dbReference type="ARBA" id="ARBA00022516"/>
    </source>
</evidence>
<dbReference type="GO" id="GO:0019287">
    <property type="term" value="P:isopentenyl diphosphate biosynthetic process, mevalonate pathway"/>
    <property type="evidence" value="ECO:0007669"/>
    <property type="project" value="UniProtKB-UniPathway"/>
</dbReference>
<evidence type="ECO:0000256" key="1">
    <source>
        <dbReference type="ARBA" id="ARBA00004496"/>
    </source>
</evidence>
<comment type="catalytic activity">
    <reaction evidence="17">
        <text>(R)-mevalonate + ATP = (R)-5-phosphomevalonate + ADP + H(+)</text>
        <dbReference type="Rhea" id="RHEA:17065"/>
        <dbReference type="ChEBI" id="CHEBI:15378"/>
        <dbReference type="ChEBI" id="CHEBI:30616"/>
        <dbReference type="ChEBI" id="CHEBI:36464"/>
        <dbReference type="ChEBI" id="CHEBI:58146"/>
        <dbReference type="ChEBI" id="CHEBI:456216"/>
        <dbReference type="EC" id="2.7.1.36"/>
    </reaction>
    <physiologicalReaction direction="left-to-right" evidence="17">
        <dbReference type="Rhea" id="RHEA:17066"/>
    </physiologicalReaction>
</comment>
<evidence type="ECO:0000256" key="17">
    <source>
        <dbReference type="ARBA" id="ARBA00029310"/>
    </source>
</evidence>
<dbReference type="InterPro" id="IPR006203">
    <property type="entry name" value="GHMP_knse_ATP-bd_CS"/>
</dbReference>
<evidence type="ECO:0000256" key="11">
    <source>
        <dbReference type="ARBA" id="ARBA00022842"/>
    </source>
</evidence>
<evidence type="ECO:0000256" key="9">
    <source>
        <dbReference type="ARBA" id="ARBA00022777"/>
    </source>
</evidence>
<dbReference type="EC" id="2.7.1.36" evidence="3 19"/>
<dbReference type="EMBL" id="BACD03000047">
    <property type="protein sequence ID" value="GAO51532.1"/>
    <property type="molecule type" value="Genomic_DNA"/>
</dbReference>
<dbReference type="GO" id="GO:0004496">
    <property type="term" value="F:mevalonate kinase activity"/>
    <property type="evidence" value="ECO:0007669"/>
    <property type="project" value="UniProtKB-EC"/>
</dbReference>
<dbReference type="OMA" id="LMDFNHG"/>
<evidence type="ECO:0000256" key="15">
    <source>
        <dbReference type="ARBA" id="ARBA00023166"/>
    </source>
</evidence>
<evidence type="ECO:0000256" key="8">
    <source>
        <dbReference type="ARBA" id="ARBA00022741"/>
    </source>
</evidence>
<comment type="subcellular location">
    <subcellularLocation>
        <location evidence="1 19">Cytoplasm</location>
    </subcellularLocation>
</comment>
<keyword evidence="15 19" id="KW-1207">Sterol metabolism</keyword>
<dbReference type="PRINTS" id="PR00959">
    <property type="entry name" value="MEVGALKINASE"/>
</dbReference>
<dbReference type="Gene3D" id="3.30.70.890">
    <property type="entry name" value="GHMP kinase, C-terminal domain"/>
    <property type="match status" value="1"/>
</dbReference>
<keyword evidence="6 19" id="KW-0808">Transferase</keyword>
<feature type="domain" description="GHMP kinase N-terminal" evidence="20">
    <location>
        <begin position="129"/>
        <end position="207"/>
    </location>
</feature>
<keyword evidence="7" id="KW-0479">Metal-binding</keyword>
<dbReference type="GO" id="GO:0005524">
    <property type="term" value="F:ATP binding"/>
    <property type="evidence" value="ECO:0007669"/>
    <property type="project" value="UniProtKB-KW"/>
</dbReference>
<keyword evidence="10 19" id="KW-0067">ATP-binding</keyword>
<dbReference type="InterPro" id="IPR006204">
    <property type="entry name" value="GHMP_kinase_N_dom"/>
</dbReference>
<dbReference type="GO" id="GO:0046872">
    <property type="term" value="F:metal ion binding"/>
    <property type="evidence" value="ECO:0007669"/>
    <property type="project" value="UniProtKB-KW"/>
</dbReference>
<dbReference type="InterPro" id="IPR036554">
    <property type="entry name" value="GHMP_kinase_C_sf"/>
</dbReference>